<organism evidence="1">
    <name type="scientific">viral metagenome</name>
    <dbReference type="NCBI Taxonomy" id="1070528"/>
    <lineage>
        <taxon>unclassified sequences</taxon>
        <taxon>metagenomes</taxon>
        <taxon>organismal metagenomes</taxon>
    </lineage>
</organism>
<name>A0A6C0E549_9ZZZZ</name>
<dbReference type="AlphaFoldDB" id="A0A6C0E549"/>
<protein>
    <submittedName>
        <fullName evidence="1">Uncharacterized protein</fullName>
    </submittedName>
</protein>
<dbReference type="EMBL" id="MN739711">
    <property type="protein sequence ID" value="QHT22545.1"/>
    <property type="molecule type" value="Genomic_DNA"/>
</dbReference>
<sequence length="73" mass="8894">MNSIDEIKIILTEIQPLYDKFNSKYSKSYLQGSLWYVGDDLLEWWRKCNNIRYYEENVNKIMIIIEILTNLKE</sequence>
<proteinExistence type="predicted"/>
<reference evidence="1" key="1">
    <citation type="journal article" date="2020" name="Nature">
        <title>Giant virus diversity and host interactions through global metagenomics.</title>
        <authorList>
            <person name="Schulz F."/>
            <person name="Roux S."/>
            <person name="Paez-Espino D."/>
            <person name="Jungbluth S."/>
            <person name="Walsh D.A."/>
            <person name="Denef V.J."/>
            <person name="McMahon K.D."/>
            <person name="Konstantinidis K.T."/>
            <person name="Eloe-Fadrosh E.A."/>
            <person name="Kyrpides N.C."/>
            <person name="Woyke T."/>
        </authorList>
    </citation>
    <scope>NUCLEOTIDE SEQUENCE</scope>
    <source>
        <strain evidence="1">GVMAG-M-3300023179-111</strain>
    </source>
</reference>
<evidence type="ECO:0000313" key="1">
    <source>
        <dbReference type="EMBL" id="QHT22545.1"/>
    </source>
</evidence>
<accession>A0A6C0E549</accession>